<gene>
    <name evidence="2" type="ORF">FWILDA_LOCUS3298</name>
</gene>
<protein>
    <submittedName>
        <fullName evidence="2">1478_t:CDS:1</fullName>
    </submittedName>
</protein>
<sequence>MKLKKNGKCSNCRKTETVTIYDEPNPQLEICLPCRIENVRSTAKDVREALEKLKKENKETEYPEFKSQLEEVKQEALKMIPEEERSEVGGEKPTN</sequence>
<reference evidence="2" key="1">
    <citation type="submission" date="2022-08" db="EMBL/GenBank/DDBJ databases">
        <authorList>
            <person name="Kallberg Y."/>
            <person name="Tangrot J."/>
            <person name="Rosling A."/>
        </authorList>
    </citation>
    <scope>NUCLEOTIDE SEQUENCE</scope>
    <source>
        <strain evidence="2">Wild A</strain>
    </source>
</reference>
<name>A0A9W4SI52_9GLOM</name>
<proteinExistence type="predicted"/>
<evidence type="ECO:0000256" key="1">
    <source>
        <dbReference type="SAM" id="Coils"/>
    </source>
</evidence>
<keyword evidence="1" id="KW-0175">Coiled coil</keyword>
<keyword evidence="3" id="KW-1185">Reference proteome</keyword>
<comment type="caution">
    <text evidence="2">The sequence shown here is derived from an EMBL/GenBank/DDBJ whole genome shotgun (WGS) entry which is preliminary data.</text>
</comment>
<organism evidence="2 3">
    <name type="scientific">Funneliformis geosporum</name>
    <dbReference type="NCBI Taxonomy" id="1117311"/>
    <lineage>
        <taxon>Eukaryota</taxon>
        <taxon>Fungi</taxon>
        <taxon>Fungi incertae sedis</taxon>
        <taxon>Mucoromycota</taxon>
        <taxon>Glomeromycotina</taxon>
        <taxon>Glomeromycetes</taxon>
        <taxon>Glomerales</taxon>
        <taxon>Glomeraceae</taxon>
        <taxon>Funneliformis</taxon>
    </lineage>
</organism>
<dbReference type="EMBL" id="CAMKVN010000432">
    <property type="protein sequence ID" value="CAI2167876.1"/>
    <property type="molecule type" value="Genomic_DNA"/>
</dbReference>
<dbReference type="Proteomes" id="UP001153678">
    <property type="component" value="Unassembled WGS sequence"/>
</dbReference>
<accession>A0A9W4SI52</accession>
<feature type="coiled-coil region" evidence="1">
    <location>
        <begin position="36"/>
        <end position="75"/>
    </location>
</feature>
<evidence type="ECO:0000313" key="3">
    <source>
        <dbReference type="Proteomes" id="UP001153678"/>
    </source>
</evidence>
<evidence type="ECO:0000313" key="2">
    <source>
        <dbReference type="EMBL" id="CAI2167876.1"/>
    </source>
</evidence>
<dbReference type="AlphaFoldDB" id="A0A9W4SI52"/>